<reference evidence="2 3" key="1">
    <citation type="journal article" date="2018" name="Environ. Microbiol.">
        <title>Novel phage-host interactions and evolution as revealed by a cyanomyovirus isolated from an estuarine environment.</title>
        <authorList>
            <person name="Xu Y."/>
            <person name="Zhang R."/>
            <person name="Wang N."/>
            <person name="Cai L."/>
            <person name="Tong Y."/>
            <person name="Sun Q."/>
            <person name="Chen F."/>
            <person name="Jiao N."/>
        </authorList>
    </citation>
    <scope>NUCLEOTIDE SEQUENCE [LARGE SCALE GENOMIC DNA]</scope>
</reference>
<evidence type="ECO:0000313" key="3">
    <source>
        <dbReference type="Proteomes" id="UP000274731"/>
    </source>
</evidence>
<evidence type="ECO:0000256" key="1">
    <source>
        <dbReference type="SAM" id="MobiDB-lite"/>
    </source>
</evidence>
<sequence length="102" mass="12192">MSLFPRPPIEEALEDLPSRIIESTEGRFYWQQFWGAEDPSHAAFIYRTYRDSQHVDFPQEDLRIMRDLIIELMRRENKKSKNPIVENQVGNNIEPPDSLQFR</sequence>
<proteinExistence type="predicted"/>
<name>A0A3G1L3N2_9CAUD</name>
<protein>
    <submittedName>
        <fullName evidence="2">Uncharacterized protein</fullName>
    </submittedName>
</protein>
<dbReference type="Proteomes" id="UP000274731">
    <property type="component" value="Segment"/>
</dbReference>
<accession>A0A3G1L3N2</accession>
<evidence type="ECO:0000313" key="2">
    <source>
        <dbReference type="EMBL" id="ATW62791.1"/>
    </source>
</evidence>
<gene>
    <name evidence="2" type="ORF">SCBWM1_gp107</name>
</gene>
<keyword evidence="3" id="KW-1185">Reference proteome</keyword>
<organism evidence="2 3">
    <name type="scientific">Synechococcus phage S-CBWM1</name>
    <dbReference type="NCBI Taxonomy" id="2053653"/>
    <lineage>
        <taxon>Viruses</taxon>
        <taxon>Duplodnaviria</taxon>
        <taxon>Heunggongvirae</taxon>
        <taxon>Uroviricota</taxon>
        <taxon>Caudoviricetes</taxon>
        <taxon>Aokuangvirus</taxon>
        <taxon>Aokuangvirus SCBWM1</taxon>
    </lineage>
</organism>
<dbReference type="EMBL" id="MG450654">
    <property type="protein sequence ID" value="ATW62791.1"/>
    <property type="molecule type" value="Genomic_DNA"/>
</dbReference>
<feature type="region of interest" description="Disordered" evidence="1">
    <location>
        <begin position="82"/>
        <end position="102"/>
    </location>
</feature>